<keyword evidence="1" id="KW-1133">Transmembrane helix</keyword>
<keyword evidence="1" id="KW-0812">Transmembrane</keyword>
<gene>
    <name evidence="2" type="ORF">Pan265_04410</name>
</gene>
<proteinExistence type="predicted"/>
<keyword evidence="3" id="KW-1185">Reference proteome</keyword>
<evidence type="ECO:0000256" key="1">
    <source>
        <dbReference type="SAM" id="Phobius"/>
    </source>
</evidence>
<dbReference type="Proteomes" id="UP000320386">
    <property type="component" value="Chromosome"/>
</dbReference>
<name>A0A518BUE2_9BACT</name>
<organism evidence="2 3">
    <name type="scientific">Mucisphaera calidilacus</name>
    <dbReference type="NCBI Taxonomy" id="2527982"/>
    <lineage>
        <taxon>Bacteria</taxon>
        <taxon>Pseudomonadati</taxon>
        <taxon>Planctomycetota</taxon>
        <taxon>Phycisphaerae</taxon>
        <taxon>Phycisphaerales</taxon>
        <taxon>Phycisphaeraceae</taxon>
        <taxon>Mucisphaera</taxon>
    </lineage>
</organism>
<evidence type="ECO:0000313" key="3">
    <source>
        <dbReference type="Proteomes" id="UP000320386"/>
    </source>
</evidence>
<dbReference type="KEGG" id="mcad:Pan265_04410"/>
<dbReference type="RefSeq" id="WP_145444774.1">
    <property type="nucleotide sequence ID" value="NZ_CP036280.1"/>
</dbReference>
<sequence>MNLRQRKNAMAGLAGCIAAAGVVVLILAFTLTIERPQTDVDLTDAETGAAGSASQPTTITRAGPTLNALRQAAALDLRRPLYDPSPPPQVQRPTTTQLPVELVATIDDADASVAILRKRDGTTEIALAGESITTPNGTITVTAVKQRSVEISFRNASHTLTLPVEPGGTP</sequence>
<accession>A0A518BUE2</accession>
<feature type="transmembrane region" description="Helical" evidence="1">
    <location>
        <begin position="12"/>
        <end position="33"/>
    </location>
</feature>
<keyword evidence="1" id="KW-0472">Membrane</keyword>
<dbReference type="EMBL" id="CP036280">
    <property type="protein sequence ID" value="QDU70613.1"/>
    <property type="molecule type" value="Genomic_DNA"/>
</dbReference>
<dbReference type="AlphaFoldDB" id="A0A518BUE2"/>
<reference evidence="2 3" key="1">
    <citation type="submission" date="2019-02" db="EMBL/GenBank/DDBJ databases">
        <title>Deep-cultivation of Planctomycetes and their phenomic and genomic characterization uncovers novel biology.</title>
        <authorList>
            <person name="Wiegand S."/>
            <person name="Jogler M."/>
            <person name="Boedeker C."/>
            <person name="Pinto D."/>
            <person name="Vollmers J."/>
            <person name="Rivas-Marin E."/>
            <person name="Kohn T."/>
            <person name="Peeters S.H."/>
            <person name="Heuer A."/>
            <person name="Rast P."/>
            <person name="Oberbeckmann S."/>
            <person name="Bunk B."/>
            <person name="Jeske O."/>
            <person name="Meyerdierks A."/>
            <person name="Storesund J.E."/>
            <person name="Kallscheuer N."/>
            <person name="Luecker S."/>
            <person name="Lage O.M."/>
            <person name="Pohl T."/>
            <person name="Merkel B.J."/>
            <person name="Hornburger P."/>
            <person name="Mueller R.-W."/>
            <person name="Bruemmer F."/>
            <person name="Labrenz M."/>
            <person name="Spormann A.M."/>
            <person name="Op den Camp H."/>
            <person name="Overmann J."/>
            <person name="Amann R."/>
            <person name="Jetten M.S.M."/>
            <person name="Mascher T."/>
            <person name="Medema M.H."/>
            <person name="Devos D.P."/>
            <person name="Kaster A.-K."/>
            <person name="Ovreas L."/>
            <person name="Rohde M."/>
            <person name="Galperin M.Y."/>
            <person name="Jogler C."/>
        </authorList>
    </citation>
    <scope>NUCLEOTIDE SEQUENCE [LARGE SCALE GENOMIC DNA]</scope>
    <source>
        <strain evidence="2 3">Pan265</strain>
    </source>
</reference>
<protein>
    <recommendedName>
        <fullName evidence="4">Type II secretion system protein GspC N-terminal domain-containing protein</fullName>
    </recommendedName>
</protein>
<evidence type="ECO:0008006" key="4">
    <source>
        <dbReference type="Google" id="ProtNLM"/>
    </source>
</evidence>
<evidence type="ECO:0000313" key="2">
    <source>
        <dbReference type="EMBL" id="QDU70613.1"/>
    </source>
</evidence>